<gene>
    <name evidence="1" type="ORF">Pfra01_002253500</name>
</gene>
<comment type="caution">
    <text evidence="1">The sequence shown here is derived from an EMBL/GenBank/DDBJ whole genome shotgun (WGS) entry which is preliminary data.</text>
</comment>
<evidence type="ECO:0000313" key="2">
    <source>
        <dbReference type="Proteomes" id="UP001165121"/>
    </source>
</evidence>
<reference evidence="1" key="1">
    <citation type="submission" date="2023-04" db="EMBL/GenBank/DDBJ databases">
        <title>Phytophthora fragariaefolia NBRC 109709.</title>
        <authorList>
            <person name="Ichikawa N."/>
            <person name="Sato H."/>
            <person name="Tonouchi N."/>
        </authorList>
    </citation>
    <scope>NUCLEOTIDE SEQUENCE</scope>
    <source>
        <strain evidence="1">NBRC 109709</strain>
    </source>
</reference>
<evidence type="ECO:0000313" key="1">
    <source>
        <dbReference type="EMBL" id="GMF54171.1"/>
    </source>
</evidence>
<proteinExistence type="predicted"/>
<protein>
    <submittedName>
        <fullName evidence="1">Unnamed protein product</fullName>
    </submittedName>
</protein>
<name>A0A9W7D2Q2_9STRA</name>
<sequence>MTASGAVKQGDSGQCKWIDKQKCTRTSWGVWWYDRSWPTIEVNAEAASAKERQLGNLLRPHRMDVGTNVGELEQCIWQGYSAQFEDNPTCIGAKSRFVVEAASRQCKPIDKQVDYANGMQYYGTQCKTTSSFSENSLICGVNAKKRIEADHAPMAARV</sequence>
<keyword evidence="2" id="KW-1185">Reference proteome</keyword>
<organism evidence="1 2">
    <name type="scientific">Phytophthora fragariaefolia</name>
    <dbReference type="NCBI Taxonomy" id="1490495"/>
    <lineage>
        <taxon>Eukaryota</taxon>
        <taxon>Sar</taxon>
        <taxon>Stramenopiles</taxon>
        <taxon>Oomycota</taxon>
        <taxon>Peronosporomycetes</taxon>
        <taxon>Peronosporales</taxon>
        <taxon>Peronosporaceae</taxon>
        <taxon>Phytophthora</taxon>
    </lineage>
</organism>
<dbReference type="EMBL" id="BSXT01003455">
    <property type="protein sequence ID" value="GMF54171.1"/>
    <property type="molecule type" value="Genomic_DNA"/>
</dbReference>
<dbReference type="Proteomes" id="UP001165121">
    <property type="component" value="Unassembled WGS sequence"/>
</dbReference>
<accession>A0A9W7D2Q2</accession>
<dbReference type="AlphaFoldDB" id="A0A9W7D2Q2"/>